<reference evidence="3 4" key="1">
    <citation type="submission" date="2018-06" db="EMBL/GenBank/DDBJ databases">
        <authorList>
            <consortium name="Pathogen Informatics"/>
            <person name="Doyle S."/>
        </authorList>
    </citation>
    <scope>NUCLEOTIDE SEQUENCE [LARGE SCALE GENOMIC DNA]</scope>
    <source>
        <strain evidence="3 4">NCTC10343</strain>
    </source>
</reference>
<name>A0A378XQJ5_PAEPO</name>
<dbReference type="PRINTS" id="PR00598">
    <property type="entry name" value="HTHMARR"/>
</dbReference>
<dbReference type="Pfam" id="PF01047">
    <property type="entry name" value="MarR"/>
    <property type="match status" value="1"/>
</dbReference>
<sequence length="142" mass="16371">MKEQNIFTLIHAMDQVTNNLLIKWNKMFNENLGVSHILILSYLNNYGKCRPSDLARLLGLTPPTLTHLSGKLVKKELAVRVADEEDRRIVYLQITDAGVGMLNKAQEDGRQLRRELFENLTEEEREALLSVYEKLNKVMSED</sequence>
<dbReference type="InterPro" id="IPR000835">
    <property type="entry name" value="HTH_MarR-typ"/>
</dbReference>
<accession>A0A378XQJ5</accession>
<dbReference type="GO" id="GO:0006950">
    <property type="term" value="P:response to stress"/>
    <property type="evidence" value="ECO:0007669"/>
    <property type="project" value="TreeGrafter"/>
</dbReference>
<evidence type="ECO:0000313" key="4">
    <source>
        <dbReference type="Proteomes" id="UP000254400"/>
    </source>
</evidence>
<dbReference type="PROSITE" id="PS50995">
    <property type="entry name" value="HTH_MARR_2"/>
    <property type="match status" value="1"/>
</dbReference>
<dbReference type="PANTHER" id="PTHR33164">
    <property type="entry name" value="TRANSCRIPTIONAL REGULATOR, MARR FAMILY"/>
    <property type="match status" value="1"/>
</dbReference>
<dbReference type="RefSeq" id="WP_017427986.1">
    <property type="nucleotide sequence ID" value="NZ_CP036496.1"/>
</dbReference>
<evidence type="ECO:0000259" key="2">
    <source>
        <dbReference type="PROSITE" id="PS50995"/>
    </source>
</evidence>
<dbReference type="GO" id="GO:0003700">
    <property type="term" value="F:DNA-binding transcription factor activity"/>
    <property type="evidence" value="ECO:0007669"/>
    <property type="project" value="InterPro"/>
</dbReference>
<dbReference type="GeneID" id="93349468"/>
<dbReference type="SUPFAM" id="SSF46785">
    <property type="entry name" value="Winged helix' DNA-binding domain"/>
    <property type="match status" value="1"/>
</dbReference>
<dbReference type="InterPro" id="IPR036388">
    <property type="entry name" value="WH-like_DNA-bd_sf"/>
</dbReference>
<dbReference type="EMBL" id="UGSC01000001">
    <property type="protein sequence ID" value="SUA63411.1"/>
    <property type="molecule type" value="Genomic_DNA"/>
</dbReference>
<gene>
    <name evidence="3" type="primary">yusO_2</name>
    <name evidence="3" type="ORF">NCTC10343_00646</name>
</gene>
<feature type="domain" description="HTH marR-type" evidence="2">
    <location>
        <begin position="3"/>
        <end position="137"/>
    </location>
</feature>
<organism evidence="3 4">
    <name type="scientific">Paenibacillus polymyxa</name>
    <name type="common">Bacillus polymyxa</name>
    <dbReference type="NCBI Taxonomy" id="1406"/>
    <lineage>
        <taxon>Bacteria</taxon>
        <taxon>Bacillati</taxon>
        <taxon>Bacillota</taxon>
        <taxon>Bacilli</taxon>
        <taxon>Bacillales</taxon>
        <taxon>Paenibacillaceae</taxon>
        <taxon>Paenibacillus</taxon>
    </lineage>
</organism>
<keyword evidence="1" id="KW-0238">DNA-binding</keyword>
<dbReference type="Gene3D" id="1.10.10.10">
    <property type="entry name" value="Winged helix-like DNA-binding domain superfamily/Winged helix DNA-binding domain"/>
    <property type="match status" value="1"/>
</dbReference>
<dbReference type="Proteomes" id="UP000254400">
    <property type="component" value="Unassembled WGS sequence"/>
</dbReference>
<dbReference type="SMART" id="SM00347">
    <property type="entry name" value="HTH_MARR"/>
    <property type="match status" value="1"/>
</dbReference>
<dbReference type="AlphaFoldDB" id="A0A378XQJ5"/>
<dbReference type="GO" id="GO:0003677">
    <property type="term" value="F:DNA binding"/>
    <property type="evidence" value="ECO:0007669"/>
    <property type="project" value="UniProtKB-KW"/>
</dbReference>
<proteinExistence type="predicted"/>
<protein>
    <submittedName>
        <fullName evidence="3">MarR family transcriptional regulator</fullName>
    </submittedName>
</protein>
<dbReference type="InterPro" id="IPR039422">
    <property type="entry name" value="MarR/SlyA-like"/>
</dbReference>
<evidence type="ECO:0000256" key="1">
    <source>
        <dbReference type="ARBA" id="ARBA00023125"/>
    </source>
</evidence>
<evidence type="ECO:0000313" key="3">
    <source>
        <dbReference type="EMBL" id="SUA63411.1"/>
    </source>
</evidence>
<dbReference type="InterPro" id="IPR036390">
    <property type="entry name" value="WH_DNA-bd_sf"/>
</dbReference>
<dbReference type="PANTHER" id="PTHR33164:SF43">
    <property type="entry name" value="HTH-TYPE TRANSCRIPTIONAL REPRESSOR YETL"/>
    <property type="match status" value="1"/>
</dbReference>